<accession>A0AAE0LDS6</accession>
<evidence type="ECO:0000256" key="2">
    <source>
        <dbReference type="SAM" id="Phobius"/>
    </source>
</evidence>
<organism evidence="3 4">
    <name type="scientific">Cymbomonas tetramitiformis</name>
    <dbReference type="NCBI Taxonomy" id="36881"/>
    <lineage>
        <taxon>Eukaryota</taxon>
        <taxon>Viridiplantae</taxon>
        <taxon>Chlorophyta</taxon>
        <taxon>Pyramimonadophyceae</taxon>
        <taxon>Pyramimonadales</taxon>
        <taxon>Pyramimonadaceae</taxon>
        <taxon>Cymbomonas</taxon>
    </lineage>
</organism>
<dbReference type="Proteomes" id="UP001190700">
    <property type="component" value="Unassembled WGS sequence"/>
</dbReference>
<feature type="region of interest" description="Disordered" evidence="1">
    <location>
        <begin position="1"/>
        <end position="80"/>
    </location>
</feature>
<feature type="compositionally biased region" description="Pro residues" evidence="1">
    <location>
        <begin position="23"/>
        <end position="32"/>
    </location>
</feature>
<comment type="caution">
    <text evidence="3">The sequence shown here is derived from an EMBL/GenBank/DDBJ whole genome shotgun (WGS) entry which is preliminary data.</text>
</comment>
<gene>
    <name evidence="3" type="ORF">CYMTET_10665</name>
</gene>
<keyword evidence="2" id="KW-0812">Transmembrane</keyword>
<evidence type="ECO:0000313" key="3">
    <source>
        <dbReference type="EMBL" id="KAK3281553.1"/>
    </source>
</evidence>
<evidence type="ECO:0000256" key="1">
    <source>
        <dbReference type="SAM" id="MobiDB-lite"/>
    </source>
</evidence>
<evidence type="ECO:0000313" key="4">
    <source>
        <dbReference type="Proteomes" id="UP001190700"/>
    </source>
</evidence>
<dbReference type="AlphaFoldDB" id="A0AAE0LDS6"/>
<protein>
    <submittedName>
        <fullName evidence="3">Uncharacterized protein</fullName>
    </submittedName>
</protein>
<keyword evidence="4" id="KW-1185">Reference proteome</keyword>
<proteinExistence type="predicted"/>
<name>A0AAE0LDS6_9CHLO</name>
<feature type="transmembrane region" description="Helical" evidence="2">
    <location>
        <begin position="104"/>
        <end position="123"/>
    </location>
</feature>
<dbReference type="EMBL" id="LGRX02003803">
    <property type="protein sequence ID" value="KAK3281553.1"/>
    <property type="molecule type" value="Genomic_DNA"/>
</dbReference>
<keyword evidence="2" id="KW-0472">Membrane</keyword>
<feature type="transmembrane region" description="Helical" evidence="2">
    <location>
        <begin position="143"/>
        <end position="164"/>
    </location>
</feature>
<reference evidence="3 4" key="1">
    <citation type="journal article" date="2015" name="Genome Biol. Evol.">
        <title>Comparative Genomics of a Bacterivorous Green Alga Reveals Evolutionary Causalities and Consequences of Phago-Mixotrophic Mode of Nutrition.</title>
        <authorList>
            <person name="Burns J.A."/>
            <person name="Paasch A."/>
            <person name="Narechania A."/>
            <person name="Kim E."/>
        </authorList>
    </citation>
    <scope>NUCLEOTIDE SEQUENCE [LARGE SCALE GENOMIC DNA]</scope>
    <source>
        <strain evidence="3 4">PLY_AMNH</strain>
    </source>
</reference>
<sequence>MKPQAEAPDTAGGRQLAYLATLLPPPNPPPTAIAPLRPSLSTNPKHHTPEEPGLEELGDHGSTSVPIKDPSWPPSPPQSLPGNSFDIRSPFALSKSIYLGEARITAIMCTAFVVSLGHLYLYPDLFGVELCPSEDVPADERMIFHHGWSAMLVIALIEVISFCLKVTPPSSHRTQRLLAQDDTPPSYTPPSLEAQRILAQGCSSRLL</sequence>
<keyword evidence="2" id="KW-1133">Transmembrane helix</keyword>